<gene>
    <name evidence="1" type="ORF">F5897_000945</name>
</gene>
<dbReference type="EMBL" id="JACIFD010000008">
    <property type="protein sequence ID" value="MBB4071633.1"/>
    <property type="molecule type" value="Genomic_DNA"/>
</dbReference>
<dbReference type="RefSeq" id="WP_183304659.1">
    <property type="nucleotide sequence ID" value="NZ_JACIFD010000008.1"/>
</dbReference>
<sequence length="114" mass="12566">MSYLTISEMSCDPWLIERIAACAASLRVPDPRAWAANNALYLVSDPAWAEKYREWAPPPAAVTTADNSDTVADTVEHQPHYTAGFDEGLITDEMIKAAVQNLLTPVPHEVIIEE</sequence>
<reference evidence="1 2" key="1">
    <citation type="submission" date="2020-08" db="EMBL/GenBank/DDBJ databases">
        <title>Sequencing the genomes of 1000 actinobacteria strains.</title>
        <authorList>
            <person name="Klenk H.-P."/>
        </authorList>
    </citation>
    <scope>NUCLEOTIDE SEQUENCE [LARGE SCALE GENOMIC DNA]</scope>
    <source>
        <strain evidence="1 2">DSM 27064</strain>
    </source>
</reference>
<evidence type="ECO:0000313" key="2">
    <source>
        <dbReference type="Proteomes" id="UP000571183"/>
    </source>
</evidence>
<dbReference type="Proteomes" id="UP000571183">
    <property type="component" value="Unassembled WGS sequence"/>
</dbReference>
<keyword evidence="2" id="KW-1185">Reference proteome</keyword>
<dbReference type="AlphaFoldDB" id="A0A840DIT6"/>
<proteinExistence type="predicted"/>
<organism evidence="1 2">
    <name type="scientific">Canibacter oris</name>
    <dbReference type="NCBI Taxonomy" id="1365628"/>
    <lineage>
        <taxon>Bacteria</taxon>
        <taxon>Bacillati</taxon>
        <taxon>Actinomycetota</taxon>
        <taxon>Actinomycetes</taxon>
        <taxon>Micrococcales</taxon>
        <taxon>Microbacteriaceae</taxon>
        <taxon>Canibacter</taxon>
    </lineage>
</organism>
<comment type="caution">
    <text evidence="1">The sequence shown here is derived from an EMBL/GenBank/DDBJ whole genome shotgun (WGS) entry which is preliminary data.</text>
</comment>
<name>A0A840DIT6_9MICO</name>
<accession>A0A840DIT6</accession>
<evidence type="ECO:0000313" key="1">
    <source>
        <dbReference type="EMBL" id="MBB4071633.1"/>
    </source>
</evidence>
<protein>
    <submittedName>
        <fullName evidence="1">Uncharacterized protein</fullName>
    </submittedName>
</protein>